<evidence type="ECO:0000256" key="4">
    <source>
        <dbReference type="SAM" id="MobiDB-lite"/>
    </source>
</evidence>
<evidence type="ECO:0000256" key="5">
    <source>
        <dbReference type="SAM" id="SignalP"/>
    </source>
</evidence>
<dbReference type="Gramene" id="TraesMAC2A03G00799450.1">
    <property type="protein sequence ID" value="TraesMAC2A03G00799450.1.CDS1"/>
    <property type="gene ID" value="TraesMAC2A03G00799450"/>
</dbReference>
<dbReference type="SUPFAM" id="SSF49503">
    <property type="entry name" value="Cupredoxins"/>
    <property type="match status" value="1"/>
</dbReference>
<keyword evidence="2" id="KW-0186">Copper</keyword>
<protein>
    <recommendedName>
        <fullName evidence="6">Phytocyanin domain-containing protein</fullName>
    </recommendedName>
</protein>
<dbReference type="InterPro" id="IPR008972">
    <property type="entry name" value="Cupredoxin"/>
</dbReference>
<keyword evidence="1" id="KW-0479">Metal-binding</keyword>
<dbReference type="GO" id="GO:0046872">
    <property type="term" value="F:metal ion binding"/>
    <property type="evidence" value="ECO:0007669"/>
    <property type="project" value="UniProtKB-KW"/>
</dbReference>
<dbReference type="InterPro" id="IPR028871">
    <property type="entry name" value="BlueCu_1_BS"/>
</dbReference>
<proteinExistence type="predicted"/>
<dbReference type="InterPro" id="IPR039391">
    <property type="entry name" value="Phytocyanin-like"/>
</dbReference>
<organism evidence="7">
    <name type="scientific">Triticum aestivum</name>
    <name type="common">Wheat</name>
    <dbReference type="NCBI Taxonomy" id="4565"/>
    <lineage>
        <taxon>Eukaryota</taxon>
        <taxon>Viridiplantae</taxon>
        <taxon>Streptophyta</taxon>
        <taxon>Embryophyta</taxon>
        <taxon>Tracheophyta</taxon>
        <taxon>Spermatophyta</taxon>
        <taxon>Magnoliopsida</taxon>
        <taxon>Liliopsida</taxon>
        <taxon>Poales</taxon>
        <taxon>Poaceae</taxon>
        <taxon>BOP clade</taxon>
        <taxon>Pooideae</taxon>
        <taxon>Triticodae</taxon>
        <taxon>Triticeae</taxon>
        <taxon>Triticinae</taxon>
        <taxon>Triticum</taxon>
    </lineage>
</organism>
<dbReference type="Pfam" id="PF02298">
    <property type="entry name" value="Cu_bind_like"/>
    <property type="match status" value="1"/>
</dbReference>
<evidence type="ECO:0000256" key="2">
    <source>
        <dbReference type="ARBA" id="ARBA00023008"/>
    </source>
</evidence>
<dbReference type="Gramene" id="TraesSTA2A03G00801050.1">
    <property type="protein sequence ID" value="TraesSTA2A03G00801050.1.CDS1"/>
    <property type="gene ID" value="TraesSTA2A03G00801050"/>
</dbReference>
<dbReference type="OMA" id="CHDEGSA"/>
<dbReference type="Gramene" id="TraesCS2A02G542100.1">
    <property type="protein sequence ID" value="TraesCS2A02G542100.1.cds1"/>
    <property type="gene ID" value="TraesCS2A02G542100"/>
</dbReference>
<dbReference type="AlphaFoldDB" id="A0A3B6B761"/>
<feature type="chain" id="PRO_5043171674" description="Phytocyanin domain-containing protein" evidence="5">
    <location>
        <begin position="20"/>
        <end position="168"/>
    </location>
</feature>
<dbReference type="GO" id="GO:0009055">
    <property type="term" value="F:electron transfer activity"/>
    <property type="evidence" value="ECO:0007669"/>
    <property type="project" value="InterPro"/>
</dbReference>
<keyword evidence="5" id="KW-0732">Signal</keyword>
<dbReference type="CDD" id="cd04216">
    <property type="entry name" value="Phytocyanin"/>
    <property type="match status" value="1"/>
</dbReference>
<dbReference type="PROSITE" id="PS00196">
    <property type="entry name" value="COPPER_BLUE"/>
    <property type="match status" value="1"/>
</dbReference>
<dbReference type="PaxDb" id="4565-Traes_2AL_9B15EE9C8.1"/>
<dbReference type="Proteomes" id="UP000019116">
    <property type="component" value="Chromosome 2A"/>
</dbReference>
<feature type="region of interest" description="Disordered" evidence="4">
    <location>
        <begin position="123"/>
        <end position="143"/>
    </location>
</feature>
<evidence type="ECO:0000313" key="8">
    <source>
        <dbReference type="Proteomes" id="UP000019116"/>
    </source>
</evidence>
<dbReference type="EnsemblPlants" id="TraesCS2A02G542100.1">
    <property type="protein sequence ID" value="TraesCS2A02G542100.1.cds1"/>
    <property type="gene ID" value="TraesCS2A02G542100"/>
</dbReference>
<dbReference type="GO" id="GO:0005886">
    <property type="term" value="C:plasma membrane"/>
    <property type="evidence" value="ECO:0000318"/>
    <property type="project" value="GO_Central"/>
</dbReference>
<dbReference type="Gramene" id="TraesCS2A03G1250300.1">
    <property type="protein sequence ID" value="TraesCS2A03G1250300.1.CDS1"/>
    <property type="gene ID" value="TraesCS2A03G1250300"/>
</dbReference>
<dbReference type="STRING" id="4565.A0A3B6B761"/>
<evidence type="ECO:0000256" key="1">
    <source>
        <dbReference type="ARBA" id="ARBA00022723"/>
    </source>
</evidence>
<dbReference type="PROSITE" id="PS51485">
    <property type="entry name" value="PHYTOCYANIN"/>
    <property type="match status" value="1"/>
</dbReference>
<sequence>MRLSLLIIAAMAVLSTASAAVYNVGEPGGAWDLTTNYGTWVSSRKFQLSDQIVFKYSPQAHDVLEVSKADYDSCSIVNPIATLNSGNDIVTLTAAGTRYFICGFPGHCTSGMKIKIDVVPSSSSPSPAPASGPNASNAPPTTPVSTATSVKATGFGLAILLAFIGFMA</sequence>
<evidence type="ECO:0000256" key="3">
    <source>
        <dbReference type="ARBA" id="ARBA00023180"/>
    </source>
</evidence>
<dbReference type="InterPro" id="IPR003245">
    <property type="entry name" value="Phytocyanin_dom"/>
</dbReference>
<keyword evidence="8" id="KW-1185">Reference proteome</keyword>
<dbReference type="SMR" id="A0A3B6B761"/>
<evidence type="ECO:0000259" key="6">
    <source>
        <dbReference type="PROSITE" id="PS51485"/>
    </source>
</evidence>
<keyword evidence="3" id="KW-0325">Glycoprotein</keyword>
<feature type="signal peptide" evidence="5">
    <location>
        <begin position="1"/>
        <end position="19"/>
    </location>
</feature>
<dbReference type="FunFam" id="2.60.40.420:FF:000003">
    <property type="entry name" value="Blue copper"/>
    <property type="match status" value="1"/>
</dbReference>
<evidence type="ECO:0000313" key="7">
    <source>
        <dbReference type="EnsemblPlants" id="TraesCS2A02G542100.1.cds1"/>
    </source>
</evidence>
<dbReference type="OrthoDB" id="687020at2759"/>
<reference evidence="7" key="2">
    <citation type="submission" date="2018-10" db="UniProtKB">
        <authorList>
            <consortium name="EnsemblPlants"/>
        </authorList>
    </citation>
    <scope>IDENTIFICATION</scope>
</reference>
<dbReference type="Gramene" id="TraesLDM2A03G00803790.1">
    <property type="protein sequence ID" value="TraesLDM2A03G00803790.1.CDS1"/>
    <property type="gene ID" value="TraesLDM2A03G00803790"/>
</dbReference>
<accession>A0A3B6B761</accession>
<feature type="domain" description="Phytocyanin" evidence="6">
    <location>
        <begin position="20"/>
        <end position="120"/>
    </location>
</feature>
<dbReference type="PANTHER" id="PTHR33021:SF473">
    <property type="entry name" value="GENOME ASSEMBLY, CHROMOSOME: II"/>
    <property type="match status" value="1"/>
</dbReference>
<dbReference type="PANTHER" id="PTHR33021">
    <property type="entry name" value="BLUE COPPER PROTEIN"/>
    <property type="match status" value="1"/>
</dbReference>
<name>A0A3B6B761_WHEAT</name>
<dbReference type="Gene3D" id="2.60.40.420">
    <property type="entry name" value="Cupredoxins - blue copper proteins"/>
    <property type="match status" value="1"/>
</dbReference>
<reference evidence="7" key="1">
    <citation type="submission" date="2018-08" db="EMBL/GenBank/DDBJ databases">
        <authorList>
            <person name="Rossello M."/>
        </authorList>
    </citation>
    <scope>NUCLEOTIDE SEQUENCE [LARGE SCALE GENOMIC DNA]</scope>
    <source>
        <strain evidence="7">cv. Chinese Spring</strain>
    </source>
</reference>